<reference evidence="8 9" key="1">
    <citation type="journal article" date="2018" name="Int. J. Syst. Evol. Microbiol.">
        <title>Uliginosibacterium sediminicola sp. nov., isolated from freshwater sediment.</title>
        <authorList>
            <person name="Hwang W.M."/>
            <person name="Kim S.M."/>
            <person name="Kang K."/>
            <person name="Ahn T.Y."/>
        </authorList>
    </citation>
    <scope>NUCLEOTIDE SEQUENCE [LARGE SCALE GENOMIC DNA]</scope>
    <source>
        <strain evidence="8 9">M1-21</strain>
    </source>
</reference>
<dbReference type="EMBL" id="JBDIVE010000002">
    <property type="protein sequence ID" value="MEN3067623.1"/>
    <property type="molecule type" value="Genomic_DNA"/>
</dbReference>
<feature type="binding site" evidence="6">
    <location>
        <begin position="12"/>
        <end position="14"/>
    </location>
    <ligand>
        <name>N(1)-(5-phospho-beta-D-ribosyl)glycinamide</name>
        <dbReference type="ChEBI" id="CHEBI:143788"/>
    </ligand>
</feature>
<feature type="binding site" evidence="6">
    <location>
        <position position="66"/>
    </location>
    <ligand>
        <name>(6R)-10-formyltetrahydrofolate</name>
        <dbReference type="ChEBI" id="CHEBI:195366"/>
    </ligand>
</feature>
<dbReference type="InterPro" id="IPR036477">
    <property type="entry name" value="Formyl_transf_N_sf"/>
</dbReference>
<comment type="similarity">
    <text evidence="4 6">Belongs to the GART family.</text>
</comment>
<evidence type="ECO:0000256" key="6">
    <source>
        <dbReference type="HAMAP-Rule" id="MF_01930"/>
    </source>
</evidence>
<dbReference type="PANTHER" id="PTHR43369">
    <property type="entry name" value="PHOSPHORIBOSYLGLYCINAMIDE FORMYLTRANSFERASE"/>
    <property type="match status" value="1"/>
</dbReference>
<feature type="binding site" evidence="6">
    <location>
        <position position="108"/>
    </location>
    <ligand>
        <name>(6R)-10-formyltetrahydrofolate</name>
        <dbReference type="ChEBI" id="CHEBI:195366"/>
    </ligand>
</feature>
<feature type="active site" description="Proton donor" evidence="6">
    <location>
        <position position="110"/>
    </location>
</feature>
<organism evidence="8 9">
    <name type="scientific">Uliginosibacterium sediminicola</name>
    <dbReference type="NCBI Taxonomy" id="2024550"/>
    <lineage>
        <taxon>Bacteria</taxon>
        <taxon>Pseudomonadati</taxon>
        <taxon>Pseudomonadota</taxon>
        <taxon>Betaproteobacteria</taxon>
        <taxon>Rhodocyclales</taxon>
        <taxon>Zoogloeaceae</taxon>
        <taxon>Uliginosibacterium</taxon>
    </lineage>
</organism>
<evidence type="ECO:0000256" key="3">
    <source>
        <dbReference type="ARBA" id="ARBA00022755"/>
    </source>
</evidence>
<dbReference type="RefSeq" id="WP_345918393.1">
    <property type="nucleotide sequence ID" value="NZ_JBDIVE010000002.1"/>
</dbReference>
<name>A0ABU9YV87_9RHOO</name>
<dbReference type="Gene3D" id="3.40.50.170">
    <property type="entry name" value="Formyl transferase, N-terminal domain"/>
    <property type="match status" value="1"/>
</dbReference>
<comment type="pathway">
    <text evidence="1 6">Purine metabolism; IMP biosynthesis via de novo pathway; N(2)-formyl-N(1)-(5-phospho-D-ribosyl)glycinamide from N(1)-(5-phospho-D-ribosyl)glycinamide (10-formyl THF route): step 1/1.</text>
</comment>
<gene>
    <name evidence="6 8" type="primary">purN</name>
    <name evidence="8" type="ORF">ABDB84_03965</name>
</gene>
<dbReference type="PROSITE" id="PS00373">
    <property type="entry name" value="GART"/>
    <property type="match status" value="1"/>
</dbReference>
<accession>A0ABU9YV87</accession>
<dbReference type="CDD" id="cd08645">
    <property type="entry name" value="FMT_core_GART"/>
    <property type="match status" value="1"/>
</dbReference>
<dbReference type="InterPro" id="IPR001555">
    <property type="entry name" value="GART_AS"/>
</dbReference>
<dbReference type="SUPFAM" id="SSF53328">
    <property type="entry name" value="Formyltransferase"/>
    <property type="match status" value="1"/>
</dbReference>
<keyword evidence="9" id="KW-1185">Reference proteome</keyword>
<keyword evidence="2 6" id="KW-0808">Transferase</keyword>
<evidence type="ECO:0000256" key="5">
    <source>
        <dbReference type="ARBA" id="ARBA00047664"/>
    </source>
</evidence>
<evidence type="ECO:0000256" key="1">
    <source>
        <dbReference type="ARBA" id="ARBA00005054"/>
    </source>
</evidence>
<dbReference type="HAMAP" id="MF_01930">
    <property type="entry name" value="PurN"/>
    <property type="match status" value="1"/>
</dbReference>
<evidence type="ECO:0000256" key="2">
    <source>
        <dbReference type="ARBA" id="ARBA00022679"/>
    </source>
</evidence>
<comment type="caution">
    <text evidence="6">Lacks conserved residue(s) required for the propagation of feature annotation.</text>
</comment>
<dbReference type="PANTHER" id="PTHR43369:SF2">
    <property type="entry name" value="PHOSPHORIBOSYLGLYCINAMIDE FORMYLTRANSFERASE"/>
    <property type="match status" value="1"/>
</dbReference>
<feature type="domain" description="Formyl transferase N-terminal" evidence="7">
    <location>
        <begin position="2"/>
        <end position="183"/>
    </location>
</feature>
<keyword evidence="3 6" id="KW-0658">Purine biosynthesis</keyword>
<evidence type="ECO:0000256" key="4">
    <source>
        <dbReference type="ARBA" id="ARBA00038440"/>
    </source>
</evidence>
<protein>
    <recommendedName>
        <fullName evidence="6">Phosphoribosylglycinamide formyltransferase</fullName>
        <ecNumber evidence="6">2.1.2.2</ecNumber>
    </recommendedName>
    <alternativeName>
        <fullName evidence="6">5'-phosphoribosylglycinamide transformylase</fullName>
    </alternativeName>
    <alternativeName>
        <fullName evidence="6">GAR transformylase</fullName>
        <shortName evidence="6">GART</shortName>
    </alternativeName>
</protein>
<dbReference type="InterPro" id="IPR002376">
    <property type="entry name" value="Formyl_transf_N"/>
</dbReference>
<sequence>MKNIVILISGRGSNMEAIVRALEAGQIAGARIAAVVANRADAGGLAFAQQHGIATAVLDHKAFASREAFDAALMALIDGHAPDLVVLAGFMRVLTAGFVTHYLGRLINIHPSLLPSFPGLHTHARALQAGVKLHGATVHFVTAELDCGPIIIQAAVPVHDEDDEASLSARVLAQEHRIYPQAISWFVAGRISLRDGRACVANAVAGAEGWSVPRVETSLGD</sequence>
<proteinExistence type="inferred from homology"/>
<dbReference type="EC" id="2.1.2.2" evidence="6"/>
<comment type="function">
    <text evidence="6">Catalyzes the transfer of a formyl group from 10-formyltetrahydrofolate to 5-phospho-ribosyl-glycinamide (GAR), producing 5-phospho-ribosyl-N-formylglycinamide (FGAR) and tetrahydrofolate.</text>
</comment>
<comment type="catalytic activity">
    <reaction evidence="5 6">
        <text>N(1)-(5-phospho-beta-D-ribosyl)glycinamide + (6R)-10-formyltetrahydrofolate = N(2)-formyl-N(1)-(5-phospho-beta-D-ribosyl)glycinamide + (6S)-5,6,7,8-tetrahydrofolate + H(+)</text>
        <dbReference type="Rhea" id="RHEA:15053"/>
        <dbReference type="ChEBI" id="CHEBI:15378"/>
        <dbReference type="ChEBI" id="CHEBI:57453"/>
        <dbReference type="ChEBI" id="CHEBI:143788"/>
        <dbReference type="ChEBI" id="CHEBI:147286"/>
        <dbReference type="ChEBI" id="CHEBI:195366"/>
        <dbReference type="EC" id="2.1.2.2"/>
    </reaction>
</comment>
<comment type="caution">
    <text evidence="8">The sequence shown here is derived from an EMBL/GenBank/DDBJ whole genome shotgun (WGS) entry which is preliminary data.</text>
</comment>
<evidence type="ECO:0000259" key="7">
    <source>
        <dbReference type="Pfam" id="PF00551"/>
    </source>
</evidence>
<dbReference type="InterPro" id="IPR004607">
    <property type="entry name" value="GART"/>
</dbReference>
<dbReference type="NCBIfam" id="TIGR00639">
    <property type="entry name" value="PurN"/>
    <property type="match status" value="1"/>
</dbReference>
<dbReference type="Proteomes" id="UP001410394">
    <property type="component" value="Unassembled WGS sequence"/>
</dbReference>
<evidence type="ECO:0000313" key="8">
    <source>
        <dbReference type="EMBL" id="MEN3067623.1"/>
    </source>
</evidence>
<feature type="site" description="Raises pKa of active site His" evidence="6">
    <location>
        <position position="146"/>
    </location>
</feature>
<dbReference type="GO" id="GO:0004644">
    <property type="term" value="F:phosphoribosylglycinamide formyltransferase activity"/>
    <property type="evidence" value="ECO:0007669"/>
    <property type="project" value="UniProtKB-EC"/>
</dbReference>
<evidence type="ECO:0000313" key="9">
    <source>
        <dbReference type="Proteomes" id="UP001410394"/>
    </source>
</evidence>
<dbReference type="Pfam" id="PF00551">
    <property type="entry name" value="Formyl_trans_N"/>
    <property type="match status" value="1"/>
</dbReference>